<accession>A0A7X1AVZ2</accession>
<evidence type="ECO:0000259" key="2">
    <source>
        <dbReference type="Pfam" id="PF13369"/>
    </source>
</evidence>
<dbReference type="PANTHER" id="PTHR31350">
    <property type="entry name" value="SI:DKEY-261L7.2"/>
    <property type="match status" value="1"/>
</dbReference>
<comment type="similarity">
    <text evidence="1">Belongs to the UPF0162 family.</text>
</comment>
<dbReference type="AlphaFoldDB" id="A0A7X1AVZ2"/>
<name>A0A7X1AVZ2_9BACT</name>
<organism evidence="3 4">
    <name type="scientific">Puniceicoccus vermicola</name>
    <dbReference type="NCBI Taxonomy" id="388746"/>
    <lineage>
        <taxon>Bacteria</taxon>
        <taxon>Pseudomonadati</taxon>
        <taxon>Verrucomicrobiota</taxon>
        <taxon>Opitutia</taxon>
        <taxon>Puniceicoccales</taxon>
        <taxon>Puniceicoccaceae</taxon>
        <taxon>Puniceicoccus</taxon>
    </lineage>
</organism>
<sequence length="284" mass="32509">MISDDRKDALKKLLDDESPTVRNAVLEEIRSRNDEGVGFLQELARETASGVGRHARSLLAELGADDPNGDFQAFIRSFRYELESGCYLMERTVHPGVEWTTVARFLDAMAARCMEFIDPDSSVFEKCKQVNLVFFHEYGFRGDLDHFHDPENNFISSVIARRKGIPISLSVIYLLVADRCGVSLDPIGAPGRFLLANLEDRNSFYLDPFDRGRFRSEEEVRQMLLTRNIEDAAEYLLPSPIGEVLCRFCRNLVHQYTIRNELGKARQFAGYIQEFEDAYERESS</sequence>
<dbReference type="RefSeq" id="WP_185691649.1">
    <property type="nucleotide sequence ID" value="NZ_JACHVA010000040.1"/>
</dbReference>
<evidence type="ECO:0000313" key="4">
    <source>
        <dbReference type="Proteomes" id="UP000525652"/>
    </source>
</evidence>
<reference evidence="3 4" key="1">
    <citation type="submission" date="2020-07" db="EMBL/GenBank/DDBJ databases">
        <authorList>
            <person name="Feng X."/>
        </authorList>
    </citation>
    <scope>NUCLEOTIDE SEQUENCE [LARGE SCALE GENOMIC DNA]</scope>
    <source>
        <strain evidence="3 4">JCM14086</strain>
    </source>
</reference>
<evidence type="ECO:0000256" key="1">
    <source>
        <dbReference type="ARBA" id="ARBA00007100"/>
    </source>
</evidence>
<evidence type="ECO:0000313" key="3">
    <source>
        <dbReference type="EMBL" id="MBC2600914.1"/>
    </source>
</evidence>
<proteinExistence type="inferred from homology"/>
<dbReference type="InterPro" id="IPR032698">
    <property type="entry name" value="SirB1_N"/>
</dbReference>
<feature type="domain" description="Protein SirB1 N-terminal" evidence="2">
    <location>
        <begin position="102"/>
        <end position="249"/>
    </location>
</feature>
<keyword evidence="4" id="KW-1185">Reference proteome</keyword>
<gene>
    <name evidence="3" type="ORF">H5P30_03885</name>
</gene>
<dbReference type="PANTHER" id="PTHR31350:SF21">
    <property type="entry name" value="F-BOX ONLY PROTEIN 21"/>
    <property type="match status" value="1"/>
</dbReference>
<protein>
    <recommendedName>
        <fullName evidence="2">Protein SirB1 N-terminal domain-containing protein</fullName>
    </recommendedName>
</protein>
<dbReference type="EMBL" id="JACHVA010000040">
    <property type="protein sequence ID" value="MBC2600914.1"/>
    <property type="molecule type" value="Genomic_DNA"/>
</dbReference>
<dbReference type="Pfam" id="PF13369">
    <property type="entry name" value="Transglut_core2"/>
    <property type="match status" value="1"/>
</dbReference>
<dbReference type="Proteomes" id="UP000525652">
    <property type="component" value="Unassembled WGS sequence"/>
</dbReference>
<comment type="caution">
    <text evidence="3">The sequence shown here is derived from an EMBL/GenBank/DDBJ whole genome shotgun (WGS) entry which is preliminary data.</text>
</comment>